<name>A0A9W7C6Z9_9STRA</name>
<dbReference type="SMART" id="SM00322">
    <property type="entry name" value="KH"/>
    <property type="match status" value="2"/>
</dbReference>
<dbReference type="Pfam" id="PF02037">
    <property type="entry name" value="SAP"/>
    <property type="match status" value="1"/>
</dbReference>
<dbReference type="PANTHER" id="PTHR10288">
    <property type="entry name" value="KH DOMAIN CONTAINING RNA BINDING PROTEIN"/>
    <property type="match status" value="1"/>
</dbReference>
<feature type="compositionally biased region" description="Basic and acidic residues" evidence="3">
    <location>
        <begin position="37"/>
        <end position="46"/>
    </location>
</feature>
<evidence type="ECO:0000313" key="5">
    <source>
        <dbReference type="EMBL" id="GMI03027.1"/>
    </source>
</evidence>
<dbReference type="SUPFAM" id="SSF54791">
    <property type="entry name" value="Eukaryotic type KH-domain (KH-domain type I)"/>
    <property type="match status" value="2"/>
</dbReference>
<keyword evidence="1" id="KW-0677">Repeat</keyword>
<organism evidence="5 6">
    <name type="scientific">Triparma verrucosa</name>
    <dbReference type="NCBI Taxonomy" id="1606542"/>
    <lineage>
        <taxon>Eukaryota</taxon>
        <taxon>Sar</taxon>
        <taxon>Stramenopiles</taxon>
        <taxon>Ochrophyta</taxon>
        <taxon>Bolidophyceae</taxon>
        <taxon>Parmales</taxon>
        <taxon>Triparmaceae</taxon>
        <taxon>Triparma</taxon>
    </lineage>
</organism>
<dbReference type="SMART" id="SM00513">
    <property type="entry name" value="SAP"/>
    <property type="match status" value="1"/>
</dbReference>
<dbReference type="InterPro" id="IPR004087">
    <property type="entry name" value="KH_dom"/>
</dbReference>
<dbReference type="CDD" id="cd00105">
    <property type="entry name" value="KH-I"/>
    <property type="match status" value="1"/>
</dbReference>
<dbReference type="InterPro" id="IPR036612">
    <property type="entry name" value="KH_dom_type_1_sf"/>
</dbReference>
<dbReference type="SUPFAM" id="SSF68906">
    <property type="entry name" value="SAP domain"/>
    <property type="match status" value="1"/>
</dbReference>
<dbReference type="Gene3D" id="3.30.1370.10">
    <property type="entry name" value="K Homology domain, type 1"/>
    <property type="match status" value="2"/>
</dbReference>
<dbReference type="InterPro" id="IPR036361">
    <property type="entry name" value="SAP_dom_sf"/>
</dbReference>
<dbReference type="InterPro" id="IPR004088">
    <property type="entry name" value="KH_dom_type_1"/>
</dbReference>
<protein>
    <recommendedName>
        <fullName evidence="4">SAP domain-containing protein</fullName>
    </recommendedName>
</protein>
<feature type="region of interest" description="Disordered" evidence="3">
    <location>
        <begin position="35"/>
        <end position="147"/>
    </location>
</feature>
<sequence>MDESTLKSKKVAELRSLLKSKGLEEKGVKAVLIQRLLDSEEVKDDVKEDVEDDVEDDVKDDVKDEDVKSEPKNENDSSSTAAPSTATAPSPAPSSTPPISTKKRPRSPSPSSSPSKLPKQTNEFGHFVTTENKRGARPTRPDDWKVPGEDVVLPRSEDVEFPPLEPVQLSVVKTVETSDSEHKCTMKINARYVGRVLGRGGETVRDLQNRCACAIDLDQTVAGDEKHITLTGPPSNLAKGKYLLSLLCCEYGYELPLPLLLASTSSIEISDFVVGTVIGPSGKMIKHLQNITCTRIMVAPKTPHSNVRTVTFTGKPESDRDILMLEEGVISLISGRGGCSKGLVIREGMEGISKGSEGRISMGIRGEGMGGRIKVEGMEGLRDLLKEEATEDLSRAEEGTAVSLKVEVTEVLSKALLKEEATEDLSKAEEATEVNPRVPALPKEEATAALLKVPATEFLPKALLKDPATADLPRI</sequence>
<dbReference type="Gene3D" id="1.10.720.30">
    <property type="entry name" value="SAP domain"/>
    <property type="match status" value="1"/>
</dbReference>
<reference evidence="6" key="1">
    <citation type="journal article" date="2023" name="Commun. Biol.">
        <title>Genome analysis of Parmales, the sister group of diatoms, reveals the evolutionary specialization of diatoms from phago-mixotrophs to photoautotrophs.</title>
        <authorList>
            <person name="Ban H."/>
            <person name="Sato S."/>
            <person name="Yoshikawa S."/>
            <person name="Yamada K."/>
            <person name="Nakamura Y."/>
            <person name="Ichinomiya M."/>
            <person name="Sato N."/>
            <person name="Blanc-Mathieu R."/>
            <person name="Endo H."/>
            <person name="Kuwata A."/>
            <person name="Ogata H."/>
        </authorList>
    </citation>
    <scope>NUCLEOTIDE SEQUENCE [LARGE SCALE GENOMIC DNA]</scope>
    <source>
        <strain evidence="6">NIES 3699</strain>
    </source>
</reference>
<feature type="compositionally biased region" description="Basic and acidic residues" evidence="3">
    <location>
        <begin position="131"/>
        <end position="147"/>
    </location>
</feature>
<evidence type="ECO:0000256" key="1">
    <source>
        <dbReference type="ARBA" id="ARBA00022737"/>
    </source>
</evidence>
<keyword evidence="2" id="KW-0694">RNA-binding</keyword>
<evidence type="ECO:0000259" key="4">
    <source>
        <dbReference type="PROSITE" id="PS50800"/>
    </source>
</evidence>
<dbReference type="GO" id="GO:0003723">
    <property type="term" value="F:RNA binding"/>
    <property type="evidence" value="ECO:0007669"/>
    <property type="project" value="UniProtKB-UniRule"/>
</dbReference>
<dbReference type="PROSITE" id="PS50800">
    <property type="entry name" value="SAP"/>
    <property type="match status" value="1"/>
</dbReference>
<proteinExistence type="predicted"/>
<dbReference type="Proteomes" id="UP001165160">
    <property type="component" value="Unassembled WGS sequence"/>
</dbReference>
<feature type="compositionally biased region" description="Acidic residues" evidence="3">
    <location>
        <begin position="47"/>
        <end position="59"/>
    </location>
</feature>
<dbReference type="PROSITE" id="PS50084">
    <property type="entry name" value="KH_TYPE_1"/>
    <property type="match status" value="2"/>
</dbReference>
<accession>A0A9W7C6Z9</accession>
<evidence type="ECO:0000256" key="3">
    <source>
        <dbReference type="SAM" id="MobiDB-lite"/>
    </source>
</evidence>
<evidence type="ECO:0000256" key="2">
    <source>
        <dbReference type="PROSITE-ProRule" id="PRU00117"/>
    </source>
</evidence>
<feature type="domain" description="SAP" evidence="4">
    <location>
        <begin position="6"/>
        <end position="40"/>
    </location>
</feature>
<dbReference type="InterPro" id="IPR003034">
    <property type="entry name" value="SAP_dom"/>
</dbReference>
<comment type="caution">
    <text evidence="5">The sequence shown here is derived from an EMBL/GenBank/DDBJ whole genome shotgun (WGS) entry which is preliminary data.</text>
</comment>
<dbReference type="Pfam" id="PF00013">
    <property type="entry name" value="KH_1"/>
    <property type="match status" value="2"/>
</dbReference>
<gene>
    <name evidence="5" type="ORF">TrVE_jg9737</name>
</gene>
<feature type="compositionally biased region" description="Basic and acidic residues" evidence="3">
    <location>
        <begin position="60"/>
        <end position="75"/>
    </location>
</feature>
<feature type="compositionally biased region" description="Low complexity" evidence="3">
    <location>
        <begin position="77"/>
        <end position="89"/>
    </location>
</feature>
<keyword evidence="6" id="KW-1185">Reference proteome</keyword>
<feature type="compositionally biased region" description="Low complexity" evidence="3">
    <location>
        <begin position="109"/>
        <end position="119"/>
    </location>
</feature>
<evidence type="ECO:0000313" key="6">
    <source>
        <dbReference type="Proteomes" id="UP001165160"/>
    </source>
</evidence>
<dbReference type="EMBL" id="BRXX01000293">
    <property type="protein sequence ID" value="GMI03027.1"/>
    <property type="molecule type" value="Genomic_DNA"/>
</dbReference>
<dbReference type="AlphaFoldDB" id="A0A9W7C6Z9"/>